<gene>
    <name evidence="2" type="ORF">BK123_02170</name>
</gene>
<dbReference type="InterPro" id="IPR043129">
    <property type="entry name" value="ATPase_NBD"/>
</dbReference>
<dbReference type="InterPro" id="IPR000600">
    <property type="entry name" value="ROK"/>
</dbReference>
<dbReference type="PANTHER" id="PTHR18964:SF149">
    <property type="entry name" value="BIFUNCTIONAL UDP-N-ACETYLGLUCOSAMINE 2-EPIMERASE_N-ACETYLMANNOSAMINE KINASE"/>
    <property type="match status" value="1"/>
</dbReference>
<dbReference type="Proteomes" id="UP000187074">
    <property type="component" value="Unassembled WGS sequence"/>
</dbReference>
<name>A0A1R1B8I5_PAELA</name>
<organism evidence="2 3">
    <name type="scientific">Paenibacillus lautus</name>
    <name type="common">Bacillus lautus</name>
    <dbReference type="NCBI Taxonomy" id="1401"/>
    <lineage>
        <taxon>Bacteria</taxon>
        <taxon>Bacillati</taxon>
        <taxon>Bacillota</taxon>
        <taxon>Bacilli</taxon>
        <taxon>Bacillales</taxon>
        <taxon>Paenibacillaceae</taxon>
        <taxon>Paenibacillus</taxon>
    </lineage>
</organism>
<proteinExistence type="inferred from homology"/>
<protein>
    <submittedName>
        <fullName evidence="2">Transcriptional regulator</fullName>
    </submittedName>
</protein>
<accession>A0A1R1B8I5</accession>
<dbReference type="AlphaFoldDB" id="A0A1R1B8I5"/>
<sequence length="334" mass="35939">MSRNESADPESVPSPAPITIALDAGGTALKGALIVNGQLIPGSFLTRPSESQGAAADTIASFAQACHDLITYYASAFRPLDYYDSIRIGFAFPGPFDYAKGIALLQGIGKYEALFKLSVRDLLRFEFQRLKPSFPGVTMNRLTAADIRFGNDAFMFGLGASIRFPSERLLCLTLGTGLGSAFVENGQIVAGRHGIPSSGMLFAEPYRDHIVDSYFGRRGILNMASKRGLLTDGIDVADLAEAAKGGNTQAQDVFREYGTKLGEMLLPYLSEFKPSRLVLGGQISYSLPLWEREIQLALGRHAVPVHSLADGTAAVFNGIEKLFGDSDHHVSAPN</sequence>
<dbReference type="PANTHER" id="PTHR18964">
    <property type="entry name" value="ROK (REPRESSOR, ORF, KINASE) FAMILY"/>
    <property type="match status" value="1"/>
</dbReference>
<dbReference type="RefSeq" id="WP_076320779.1">
    <property type="nucleotide sequence ID" value="NZ_MRTF01000001.1"/>
</dbReference>
<dbReference type="OrthoDB" id="49666at2"/>
<dbReference type="Pfam" id="PF00480">
    <property type="entry name" value="ROK"/>
    <property type="match status" value="1"/>
</dbReference>
<dbReference type="EMBL" id="MRTF01000001">
    <property type="protein sequence ID" value="OME96415.1"/>
    <property type="molecule type" value="Genomic_DNA"/>
</dbReference>
<evidence type="ECO:0000313" key="3">
    <source>
        <dbReference type="Proteomes" id="UP000187074"/>
    </source>
</evidence>
<evidence type="ECO:0000313" key="2">
    <source>
        <dbReference type="EMBL" id="OME96415.1"/>
    </source>
</evidence>
<comment type="caution">
    <text evidence="2">The sequence shown here is derived from an EMBL/GenBank/DDBJ whole genome shotgun (WGS) entry which is preliminary data.</text>
</comment>
<dbReference type="Gene3D" id="3.30.420.40">
    <property type="match status" value="2"/>
</dbReference>
<dbReference type="SUPFAM" id="SSF53067">
    <property type="entry name" value="Actin-like ATPase domain"/>
    <property type="match status" value="1"/>
</dbReference>
<dbReference type="STRING" id="1401.BK123_02170"/>
<comment type="similarity">
    <text evidence="1">Belongs to the ROK (NagC/XylR) family.</text>
</comment>
<reference evidence="2 3" key="1">
    <citation type="submission" date="2016-11" db="EMBL/GenBank/DDBJ databases">
        <title>Paenibacillus species isolates.</title>
        <authorList>
            <person name="Beno S.M."/>
        </authorList>
    </citation>
    <scope>NUCLEOTIDE SEQUENCE [LARGE SCALE GENOMIC DNA]</scope>
    <source>
        <strain evidence="2 3">FSL F4-0100</strain>
    </source>
</reference>
<evidence type="ECO:0000256" key="1">
    <source>
        <dbReference type="ARBA" id="ARBA00006479"/>
    </source>
</evidence>